<evidence type="ECO:0000256" key="1">
    <source>
        <dbReference type="ARBA" id="ARBA00004141"/>
    </source>
</evidence>
<evidence type="ECO:0000256" key="4">
    <source>
        <dbReference type="ARBA" id="ARBA00023040"/>
    </source>
</evidence>
<dbReference type="AlphaFoldDB" id="A0AAD7T1Q9"/>
<dbReference type="InterPro" id="IPR000276">
    <property type="entry name" value="GPCR_Rhodpsn"/>
</dbReference>
<dbReference type="PRINTS" id="PR00237">
    <property type="entry name" value="GPCRRHODOPSN"/>
</dbReference>
<evidence type="ECO:0000256" key="7">
    <source>
        <dbReference type="ARBA" id="ARBA00023224"/>
    </source>
</evidence>
<gene>
    <name evidence="10" type="ORF">AAFF_G00117220</name>
</gene>
<evidence type="ECO:0000256" key="8">
    <source>
        <dbReference type="SAM" id="Phobius"/>
    </source>
</evidence>
<reference evidence="10" key="1">
    <citation type="journal article" date="2023" name="Science">
        <title>Genome structures resolve the early diversification of teleost fishes.</title>
        <authorList>
            <person name="Parey E."/>
            <person name="Louis A."/>
            <person name="Montfort J."/>
            <person name="Bouchez O."/>
            <person name="Roques C."/>
            <person name="Iampietro C."/>
            <person name="Lluch J."/>
            <person name="Castinel A."/>
            <person name="Donnadieu C."/>
            <person name="Desvignes T."/>
            <person name="Floi Bucao C."/>
            <person name="Jouanno E."/>
            <person name="Wen M."/>
            <person name="Mejri S."/>
            <person name="Dirks R."/>
            <person name="Jansen H."/>
            <person name="Henkel C."/>
            <person name="Chen W.J."/>
            <person name="Zahm M."/>
            <person name="Cabau C."/>
            <person name="Klopp C."/>
            <person name="Thompson A.W."/>
            <person name="Robinson-Rechavi M."/>
            <person name="Braasch I."/>
            <person name="Lecointre G."/>
            <person name="Bobe J."/>
            <person name="Postlethwait J.H."/>
            <person name="Berthelot C."/>
            <person name="Roest Crollius H."/>
            <person name="Guiguen Y."/>
        </authorList>
    </citation>
    <scope>NUCLEOTIDE SEQUENCE</scope>
    <source>
        <strain evidence="10">NC1722</strain>
    </source>
</reference>
<organism evidence="10 11">
    <name type="scientific">Aldrovandia affinis</name>
    <dbReference type="NCBI Taxonomy" id="143900"/>
    <lineage>
        <taxon>Eukaryota</taxon>
        <taxon>Metazoa</taxon>
        <taxon>Chordata</taxon>
        <taxon>Craniata</taxon>
        <taxon>Vertebrata</taxon>
        <taxon>Euteleostomi</taxon>
        <taxon>Actinopterygii</taxon>
        <taxon>Neopterygii</taxon>
        <taxon>Teleostei</taxon>
        <taxon>Notacanthiformes</taxon>
        <taxon>Halosauridae</taxon>
        <taxon>Aldrovandia</taxon>
    </lineage>
</organism>
<keyword evidence="2 8" id="KW-0812">Transmembrane</keyword>
<protein>
    <recommendedName>
        <fullName evidence="9">G-protein coupled receptors family 1 profile domain-containing protein</fullName>
    </recommendedName>
</protein>
<keyword evidence="11" id="KW-1185">Reference proteome</keyword>
<evidence type="ECO:0000313" key="10">
    <source>
        <dbReference type="EMBL" id="KAJ8412771.1"/>
    </source>
</evidence>
<evidence type="ECO:0000256" key="2">
    <source>
        <dbReference type="ARBA" id="ARBA00022692"/>
    </source>
</evidence>
<dbReference type="Gene3D" id="1.20.1070.10">
    <property type="entry name" value="Rhodopsin 7-helix transmembrane proteins"/>
    <property type="match status" value="1"/>
</dbReference>
<comment type="subcellular location">
    <subcellularLocation>
        <location evidence="1">Membrane</location>
        <topology evidence="1">Multi-pass membrane protein</topology>
    </subcellularLocation>
</comment>
<accession>A0AAD7T1Q9</accession>
<dbReference type="EMBL" id="JAINUG010000018">
    <property type="protein sequence ID" value="KAJ8412771.1"/>
    <property type="molecule type" value="Genomic_DNA"/>
</dbReference>
<dbReference type="Proteomes" id="UP001221898">
    <property type="component" value="Unassembled WGS sequence"/>
</dbReference>
<sequence length="147" mass="16400">MGPVPGTCLLMTGPDRTANYSTFYKSYIISILVCCFVVPVLVVIFSYVSIIKMVKTSNAMIANGYLTNRQRKMERDVTWVSAVICTAFILAWSPYATASMWSTWGFQVPTTTSVITRLFAKSASFYNPLIYIGMSSKFCRDVNALLP</sequence>
<name>A0AAD7T1Q9_9TELE</name>
<keyword evidence="4" id="KW-0297">G-protein coupled receptor</keyword>
<proteinExistence type="predicted"/>
<dbReference type="SUPFAM" id="SSF81321">
    <property type="entry name" value="Family A G protein-coupled receptor-like"/>
    <property type="match status" value="1"/>
</dbReference>
<dbReference type="GO" id="GO:0016020">
    <property type="term" value="C:membrane"/>
    <property type="evidence" value="ECO:0007669"/>
    <property type="project" value="UniProtKB-SubCell"/>
</dbReference>
<dbReference type="PANTHER" id="PTHR24240">
    <property type="entry name" value="OPSIN"/>
    <property type="match status" value="1"/>
</dbReference>
<feature type="transmembrane region" description="Helical" evidence="8">
    <location>
        <begin position="77"/>
        <end position="95"/>
    </location>
</feature>
<keyword evidence="5 8" id="KW-0472">Membrane</keyword>
<feature type="domain" description="G-protein coupled receptors family 1 profile" evidence="9">
    <location>
        <begin position="1"/>
        <end position="131"/>
    </location>
</feature>
<evidence type="ECO:0000256" key="5">
    <source>
        <dbReference type="ARBA" id="ARBA00023136"/>
    </source>
</evidence>
<evidence type="ECO:0000256" key="6">
    <source>
        <dbReference type="ARBA" id="ARBA00023170"/>
    </source>
</evidence>
<evidence type="ECO:0000256" key="3">
    <source>
        <dbReference type="ARBA" id="ARBA00022989"/>
    </source>
</evidence>
<evidence type="ECO:0000259" key="9">
    <source>
        <dbReference type="PROSITE" id="PS50262"/>
    </source>
</evidence>
<dbReference type="Pfam" id="PF00001">
    <property type="entry name" value="7tm_1"/>
    <property type="match status" value="1"/>
</dbReference>
<evidence type="ECO:0000313" key="11">
    <source>
        <dbReference type="Proteomes" id="UP001221898"/>
    </source>
</evidence>
<keyword evidence="7" id="KW-0807">Transducer</keyword>
<keyword evidence="3 8" id="KW-1133">Transmembrane helix</keyword>
<dbReference type="GO" id="GO:0004930">
    <property type="term" value="F:G protein-coupled receptor activity"/>
    <property type="evidence" value="ECO:0007669"/>
    <property type="project" value="UniProtKB-KW"/>
</dbReference>
<comment type="caution">
    <text evidence="10">The sequence shown here is derived from an EMBL/GenBank/DDBJ whole genome shotgun (WGS) entry which is preliminary data.</text>
</comment>
<feature type="transmembrane region" description="Helical" evidence="8">
    <location>
        <begin position="27"/>
        <end position="50"/>
    </location>
</feature>
<dbReference type="InterPro" id="IPR017452">
    <property type="entry name" value="GPCR_Rhodpsn_7TM"/>
</dbReference>
<dbReference type="InterPro" id="IPR050125">
    <property type="entry name" value="GPCR_opsins"/>
</dbReference>
<dbReference type="PROSITE" id="PS50262">
    <property type="entry name" value="G_PROTEIN_RECEP_F1_2"/>
    <property type="match status" value="1"/>
</dbReference>
<keyword evidence="6" id="KW-0675">Receptor</keyword>